<dbReference type="InterPro" id="IPR036388">
    <property type="entry name" value="WH-like_DNA-bd_sf"/>
</dbReference>
<gene>
    <name evidence="5" type="ORF">CPE01_00910</name>
</gene>
<organism evidence="5 6">
    <name type="scientific">Cellulomonas persica</name>
    <dbReference type="NCBI Taxonomy" id="76861"/>
    <lineage>
        <taxon>Bacteria</taxon>
        <taxon>Bacillati</taxon>
        <taxon>Actinomycetota</taxon>
        <taxon>Actinomycetes</taxon>
        <taxon>Micrococcales</taxon>
        <taxon>Cellulomonadaceae</taxon>
        <taxon>Cellulomonas</taxon>
    </lineage>
</organism>
<name>A0A510UNW7_9CELL</name>
<dbReference type="InterPro" id="IPR027417">
    <property type="entry name" value="P-loop_NTPase"/>
</dbReference>
<dbReference type="GO" id="GO:0003677">
    <property type="term" value="F:DNA binding"/>
    <property type="evidence" value="ECO:0007669"/>
    <property type="project" value="InterPro"/>
</dbReference>
<dbReference type="Pfam" id="PF13191">
    <property type="entry name" value="AAA_16"/>
    <property type="match status" value="1"/>
</dbReference>
<dbReference type="AlphaFoldDB" id="A0A510UNW7"/>
<comment type="caution">
    <text evidence="5">The sequence shown here is derived from an EMBL/GenBank/DDBJ whole genome shotgun (WGS) entry which is preliminary data.</text>
</comment>
<dbReference type="InterPro" id="IPR011990">
    <property type="entry name" value="TPR-like_helical_dom_sf"/>
</dbReference>
<evidence type="ECO:0000256" key="1">
    <source>
        <dbReference type="ARBA" id="ARBA00022741"/>
    </source>
</evidence>
<dbReference type="GO" id="GO:0006355">
    <property type="term" value="P:regulation of DNA-templated transcription"/>
    <property type="evidence" value="ECO:0007669"/>
    <property type="project" value="InterPro"/>
</dbReference>
<dbReference type="GO" id="GO:0005737">
    <property type="term" value="C:cytoplasm"/>
    <property type="evidence" value="ECO:0007669"/>
    <property type="project" value="TreeGrafter"/>
</dbReference>
<dbReference type="PANTHER" id="PTHR16305:SF35">
    <property type="entry name" value="TRANSCRIPTIONAL ACTIVATOR DOMAIN"/>
    <property type="match status" value="1"/>
</dbReference>
<dbReference type="SUPFAM" id="SSF52540">
    <property type="entry name" value="P-loop containing nucleoside triphosphate hydrolases"/>
    <property type="match status" value="1"/>
</dbReference>
<dbReference type="SUPFAM" id="SSF48452">
    <property type="entry name" value="TPR-like"/>
    <property type="match status" value="1"/>
</dbReference>
<evidence type="ECO:0000256" key="2">
    <source>
        <dbReference type="ARBA" id="ARBA00022840"/>
    </source>
</evidence>
<reference evidence="5 6" key="1">
    <citation type="submission" date="2019-07" db="EMBL/GenBank/DDBJ databases">
        <title>Whole genome shotgun sequence of Cellulomonas persica NBRC 101101.</title>
        <authorList>
            <person name="Hosoyama A."/>
            <person name="Uohara A."/>
            <person name="Ohji S."/>
            <person name="Ichikawa N."/>
        </authorList>
    </citation>
    <scope>NUCLEOTIDE SEQUENCE [LARGE SCALE GENOMIC DNA]</scope>
    <source>
        <strain evidence="5 6">NBRC 101101</strain>
    </source>
</reference>
<keyword evidence="2" id="KW-0067">ATP-binding</keyword>
<dbReference type="PROSITE" id="PS50043">
    <property type="entry name" value="HTH_LUXR_2"/>
    <property type="match status" value="1"/>
</dbReference>
<dbReference type="GO" id="GO:0005524">
    <property type="term" value="F:ATP binding"/>
    <property type="evidence" value="ECO:0007669"/>
    <property type="project" value="UniProtKB-KW"/>
</dbReference>
<sequence>MVRGPMSTPFVARSEQVQSLRDALHLAGSGVPGAVLLAGDAGVGKSALLRHLASTTSDATVVVTHCVELGEIGLPYLPFAEAVSRLREVDPEAVAATLEARPALGRLVRGAAGQGADDGDQLQLFEGLAELFAAVGRPGRPLLVAVEDAHWADASSRDVLRFLVTRLTSENVLLVISYRTDDLHRRHPWRPVAAELARHPRVTRVELPPFTADEVAQFATALTGHAVAEQTVRSVTERSGGNAYFAQELLESAGSDELPGSLADVLRARIEQVDPQVQQLARVAAVAGRRVAEPLLRAAAHVAAPGLDVDTALREAVSSHVLGVEDGHLAFRHALLAEAIAADLLPGERSSLHRAYVRVLRDDPALGGPAELATHALAAPDLPTALEASLAAAAQARELLAPQEELRHLEVALRLWDAVPDAGSRVATLSAAANAAANAARRDRAIQLARSAVEIADDDERPRLRTRLARHLQAMERTKQALQETALALEELGPAPCPDRAWALATHARSLVWLDRDVEAFDVVQEALNVARNVGALDAESDALTSLALLVASDDADRADEILAQALTAAREVGDTTTELRILQNMASSRYDVGDLDAAAELAATGVERARRTGLTNTMHGLDLSGYAALVAYVRGDLSPVEVPERADDDGGFLDLVVLYAATARGDSDVVERCLRLEPFWSRDTAIAHVAGGCGADALAWAGRYDESVALVDRVIAHLEKAWLPLFFAGIWLSSIALAALADAAQDDRVRGRDASARVADGERFAARIEQTAQRPLPPGRQVGPEGLAWIARGRAEHARLLGSPPGTVELWRAAVEAFGYGYRYEVARSRWRLAEALLLAGDRDEAAAEAALALAEAEDMGAAPLATAIRELARRGRLALPGERAGGTDVLTSREAEVLELVAQGLSNNQIGRRLFISGKTVSVHVSNVLAKLEVSGRAEAVDVAHRRGLIGAG</sequence>
<dbReference type="PROSITE" id="PS00622">
    <property type="entry name" value="HTH_LUXR_1"/>
    <property type="match status" value="1"/>
</dbReference>
<dbReference type="Gene3D" id="3.40.50.300">
    <property type="entry name" value="P-loop containing nucleotide triphosphate hydrolases"/>
    <property type="match status" value="1"/>
</dbReference>
<evidence type="ECO:0000259" key="4">
    <source>
        <dbReference type="PROSITE" id="PS50043"/>
    </source>
</evidence>
<dbReference type="GO" id="GO:0004016">
    <property type="term" value="F:adenylate cyclase activity"/>
    <property type="evidence" value="ECO:0007669"/>
    <property type="project" value="TreeGrafter"/>
</dbReference>
<feature type="domain" description="HTH luxR-type" evidence="4">
    <location>
        <begin position="885"/>
        <end position="950"/>
    </location>
</feature>
<dbReference type="InterPro" id="IPR000792">
    <property type="entry name" value="Tscrpt_reg_LuxR_C"/>
</dbReference>
<dbReference type="SUPFAM" id="SSF46894">
    <property type="entry name" value="C-terminal effector domain of the bipartite response regulators"/>
    <property type="match status" value="1"/>
</dbReference>
<dbReference type="InterPro" id="IPR016032">
    <property type="entry name" value="Sig_transdc_resp-reg_C-effctor"/>
</dbReference>
<dbReference type="EMBL" id="BJUA01000001">
    <property type="protein sequence ID" value="GEK16358.1"/>
    <property type="molecule type" value="Genomic_DNA"/>
</dbReference>
<dbReference type="InterPro" id="IPR041664">
    <property type="entry name" value="AAA_16"/>
</dbReference>
<dbReference type="CDD" id="cd06170">
    <property type="entry name" value="LuxR_C_like"/>
    <property type="match status" value="1"/>
</dbReference>
<evidence type="ECO:0000313" key="5">
    <source>
        <dbReference type="EMBL" id="GEK16358.1"/>
    </source>
</evidence>
<dbReference type="Gene3D" id="1.10.10.10">
    <property type="entry name" value="Winged helix-like DNA-binding domain superfamily/Winged helix DNA-binding domain"/>
    <property type="match status" value="1"/>
</dbReference>
<dbReference type="Pfam" id="PF00196">
    <property type="entry name" value="GerE"/>
    <property type="match status" value="1"/>
</dbReference>
<proteinExistence type="predicted"/>
<dbReference type="PANTHER" id="PTHR16305">
    <property type="entry name" value="TESTICULAR SOLUBLE ADENYLYL CYCLASE"/>
    <property type="match status" value="1"/>
</dbReference>
<dbReference type="Gene3D" id="1.25.40.10">
    <property type="entry name" value="Tetratricopeptide repeat domain"/>
    <property type="match status" value="1"/>
</dbReference>
<keyword evidence="3" id="KW-0175">Coiled coil</keyword>
<dbReference type="SMART" id="SM00421">
    <property type="entry name" value="HTH_LUXR"/>
    <property type="match status" value="1"/>
</dbReference>
<keyword evidence="1" id="KW-0547">Nucleotide-binding</keyword>
<dbReference type="Proteomes" id="UP000321386">
    <property type="component" value="Unassembled WGS sequence"/>
</dbReference>
<dbReference type="PRINTS" id="PR00038">
    <property type="entry name" value="HTHLUXR"/>
</dbReference>
<keyword evidence="6" id="KW-1185">Reference proteome</keyword>
<evidence type="ECO:0000256" key="3">
    <source>
        <dbReference type="SAM" id="Coils"/>
    </source>
</evidence>
<protein>
    <submittedName>
        <fullName evidence="5">LuxR family transcriptional regulator</fullName>
    </submittedName>
</protein>
<evidence type="ECO:0000313" key="6">
    <source>
        <dbReference type="Proteomes" id="UP000321386"/>
    </source>
</evidence>
<accession>A0A510UNW7</accession>
<feature type="coiled-coil region" evidence="3">
    <location>
        <begin position="465"/>
        <end position="492"/>
    </location>
</feature>